<dbReference type="SUPFAM" id="SSF54211">
    <property type="entry name" value="Ribosomal protein S5 domain 2-like"/>
    <property type="match status" value="1"/>
</dbReference>
<dbReference type="PANTHER" id="PTHR10977">
    <property type="entry name" value="DIPHOSPHOMEVALONATE DECARBOXYLASE"/>
    <property type="match status" value="1"/>
</dbReference>
<feature type="domain" description="Diphosphomevalonate decarboxylase-like N-terminal" evidence="1">
    <location>
        <begin position="43"/>
        <end position="101"/>
    </location>
</feature>
<dbReference type="PANTHER" id="PTHR10977:SF3">
    <property type="entry name" value="DIPHOSPHOMEVALONATE DECARBOXYLASE"/>
    <property type="match status" value="1"/>
</dbReference>
<protein>
    <submittedName>
        <fullName evidence="2">Diphosphomevalonate decarboxylase MVD2</fullName>
    </submittedName>
</protein>
<sequence>MHVLCLLTSLFGKELSGVEQREARDPMAAAEGQWVLMATGRTPTNIAVIKYWGKRDEALILPINDSISVTLDPDHLSATTTVAVSPSFPSDRMWLNGKVCHRQYPFSAR</sequence>
<evidence type="ECO:0000259" key="1">
    <source>
        <dbReference type="Pfam" id="PF22700"/>
    </source>
</evidence>
<organism evidence="2">
    <name type="scientific">Zea mays</name>
    <name type="common">Maize</name>
    <dbReference type="NCBI Taxonomy" id="4577"/>
    <lineage>
        <taxon>Eukaryota</taxon>
        <taxon>Viridiplantae</taxon>
        <taxon>Streptophyta</taxon>
        <taxon>Embryophyta</taxon>
        <taxon>Tracheophyta</taxon>
        <taxon>Spermatophyta</taxon>
        <taxon>Magnoliopsida</taxon>
        <taxon>Liliopsida</taxon>
        <taxon>Poales</taxon>
        <taxon>Poaceae</taxon>
        <taxon>PACMAD clade</taxon>
        <taxon>Panicoideae</taxon>
        <taxon>Andropogonodae</taxon>
        <taxon>Andropogoneae</taxon>
        <taxon>Tripsacinae</taxon>
        <taxon>Zea</taxon>
    </lineage>
</organism>
<gene>
    <name evidence="2" type="ORF">ZEAMMB73_Zm00001d033945</name>
</gene>
<accession>A0A1D6L3J9</accession>
<dbReference type="EMBL" id="CM007647">
    <property type="protein sequence ID" value="ONM09016.1"/>
    <property type="molecule type" value="Genomic_DNA"/>
</dbReference>
<reference evidence="2" key="1">
    <citation type="submission" date="2015-12" db="EMBL/GenBank/DDBJ databases">
        <title>Update maize B73 reference genome by single molecule sequencing technologies.</title>
        <authorList>
            <consortium name="Maize Genome Sequencing Project"/>
            <person name="Ware D."/>
        </authorList>
    </citation>
    <scope>NUCLEOTIDE SEQUENCE [LARGE SCALE GENOMIC DNA]</scope>
    <source>
        <tissue evidence="2">Seedling</tissue>
    </source>
</reference>
<dbReference type="InterPro" id="IPR014721">
    <property type="entry name" value="Ribsml_uS5_D2-typ_fold_subgr"/>
</dbReference>
<name>A0A1D6L3J9_MAIZE</name>
<dbReference type="AlphaFoldDB" id="A0A1D6L3J9"/>
<dbReference type="Gene3D" id="3.30.230.10">
    <property type="match status" value="1"/>
</dbReference>
<proteinExistence type="predicted"/>
<dbReference type="InterPro" id="IPR053859">
    <property type="entry name" value="MVD-like_N"/>
</dbReference>
<evidence type="ECO:0000313" key="2">
    <source>
        <dbReference type="EMBL" id="ONM09016.1"/>
    </source>
</evidence>
<dbReference type="InterPro" id="IPR020568">
    <property type="entry name" value="Ribosomal_Su5_D2-typ_SF"/>
</dbReference>
<dbReference type="Pfam" id="PF22700">
    <property type="entry name" value="MVD-like_N"/>
    <property type="match status" value="1"/>
</dbReference>